<evidence type="ECO:0000256" key="1">
    <source>
        <dbReference type="SAM" id="MobiDB-lite"/>
    </source>
</evidence>
<gene>
    <name evidence="3" type="ORF">TRAES_3BF050800270CFD_c1</name>
</gene>
<reference evidence="3" key="1">
    <citation type="journal article" date="2014" name="Science">
        <title>Structural and functional partitioning of bread wheat chromosome 3B.</title>
        <authorList>
            <person name="Choulet F."/>
            <person name="Alberti A."/>
            <person name="Theil S."/>
            <person name="Glover N."/>
            <person name="Barbe V."/>
            <person name="Daron J."/>
            <person name="Pingault L."/>
            <person name="Sourdille P."/>
            <person name="Couloux A."/>
            <person name="Paux E."/>
            <person name="Leroy P."/>
            <person name="Mangenot S."/>
            <person name="Guilhot N."/>
            <person name="Le Gouis J."/>
            <person name="Balfourier F."/>
            <person name="Alaux M."/>
            <person name="Jamilloux V."/>
            <person name="Poulain J."/>
            <person name="Durand C."/>
            <person name="Bellec A."/>
            <person name="Gaspin C."/>
            <person name="Safar J."/>
            <person name="Dolezel J."/>
            <person name="Rogers J."/>
            <person name="Vandepoele K."/>
            <person name="Aury J.M."/>
            <person name="Mayer K."/>
            <person name="Berges H."/>
            <person name="Quesneville H."/>
            <person name="Wincker P."/>
            <person name="Feuillet C."/>
        </authorList>
    </citation>
    <scope>NUCLEOTIDE SEQUENCE</scope>
</reference>
<dbReference type="EMBL" id="HG670306">
    <property type="protein sequence ID" value="CDM80457.1"/>
    <property type="molecule type" value="Genomic_DNA"/>
</dbReference>
<organism evidence="3">
    <name type="scientific">Triticum aestivum</name>
    <name type="common">Wheat</name>
    <dbReference type="NCBI Taxonomy" id="4565"/>
    <lineage>
        <taxon>Eukaryota</taxon>
        <taxon>Viridiplantae</taxon>
        <taxon>Streptophyta</taxon>
        <taxon>Embryophyta</taxon>
        <taxon>Tracheophyta</taxon>
        <taxon>Spermatophyta</taxon>
        <taxon>Magnoliopsida</taxon>
        <taxon>Liliopsida</taxon>
        <taxon>Poales</taxon>
        <taxon>Poaceae</taxon>
        <taxon>BOP clade</taxon>
        <taxon>Pooideae</taxon>
        <taxon>Triticodae</taxon>
        <taxon>Triticeae</taxon>
        <taxon>Triticinae</taxon>
        <taxon>Triticum</taxon>
    </lineage>
</organism>
<feature type="region of interest" description="Disordered" evidence="1">
    <location>
        <begin position="60"/>
        <end position="80"/>
    </location>
</feature>
<feature type="region of interest" description="Disordered" evidence="1">
    <location>
        <begin position="109"/>
        <end position="129"/>
    </location>
</feature>
<dbReference type="InterPro" id="IPR056813">
    <property type="entry name" value="GIL1_IRKI_C"/>
</dbReference>
<feature type="compositionally biased region" description="Low complexity" evidence="1">
    <location>
        <begin position="109"/>
        <end position="120"/>
    </location>
</feature>
<dbReference type="HOGENOM" id="CLU_1148966_0_0_1"/>
<feature type="compositionally biased region" description="Low complexity" evidence="1">
    <location>
        <begin position="63"/>
        <end position="76"/>
    </location>
</feature>
<dbReference type="Pfam" id="PF24994">
    <property type="entry name" value="GIL1_IRKI_C"/>
    <property type="match status" value="1"/>
</dbReference>
<feature type="domain" description="GIL1/IRKI C-terminal" evidence="2">
    <location>
        <begin position="162"/>
        <end position="204"/>
    </location>
</feature>
<protein>
    <recommendedName>
        <fullName evidence="2">GIL1/IRKI C-terminal domain-containing protein</fullName>
    </recommendedName>
</protein>
<proteinExistence type="predicted"/>
<evidence type="ECO:0000259" key="2">
    <source>
        <dbReference type="Pfam" id="PF24994"/>
    </source>
</evidence>
<name>A0A077RPB4_WHEAT</name>
<accession>A0A077RPB4</accession>
<sequence length="242" mass="26049">MDYPVRLEHRVRARDGGDLDLLAGVGGVAAGHEPAGWREGRTWKRSSDWSDLRFRGSSRRRLNSGSRSRSSALFRGAKMQRHQHLVQQLPQHRLTRRWGVAEGNVGSSGAVSAAAAPARSRTNRSRAPCRRPRTALAAACYGSVGGGGGFLDLCSYQLPSHFEAGRRAEFHPEYMESVAGAPRDASAGGMVVRFAIAPGFRLGNAGVVYLVPPWQRMVESATDLAGLAAHRRSGSSCILSSS</sequence>
<dbReference type="AlphaFoldDB" id="A0A077RPB4"/>
<evidence type="ECO:0000313" key="3">
    <source>
        <dbReference type="EMBL" id="CDM80457.1"/>
    </source>
</evidence>